<proteinExistence type="predicted"/>
<protein>
    <submittedName>
        <fullName evidence="1">Uncharacterized protein</fullName>
    </submittedName>
</protein>
<name>A0A382TN56_9ZZZZ</name>
<dbReference type="AlphaFoldDB" id="A0A382TN56"/>
<organism evidence="1">
    <name type="scientific">marine metagenome</name>
    <dbReference type="NCBI Taxonomy" id="408172"/>
    <lineage>
        <taxon>unclassified sequences</taxon>
        <taxon>metagenomes</taxon>
        <taxon>ecological metagenomes</taxon>
    </lineage>
</organism>
<evidence type="ECO:0000313" key="1">
    <source>
        <dbReference type="EMBL" id="SVD23215.1"/>
    </source>
</evidence>
<sequence>VASDAFDGSYTFTLMVPPMDGLGYGTLEINKGIVTISKDSKGMVAPKYDSFEGRIDQNGDIVATFYFNPCNKCGFEDKSVVFKGNINK</sequence>
<feature type="non-terminal residue" evidence="1">
    <location>
        <position position="88"/>
    </location>
</feature>
<dbReference type="EMBL" id="UINC01137711">
    <property type="protein sequence ID" value="SVD23215.1"/>
    <property type="molecule type" value="Genomic_DNA"/>
</dbReference>
<gene>
    <name evidence="1" type="ORF">METZ01_LOCUS376069</name>
</gene>
<reference evidence="1" key="1">
    <citation type="submission" date="2018-05" db="EMBL/GenBank/DDBJ databases">
        <authorList>
            <person name="Lanie J.A."/>
            <person name="Ng W.-L."/>
            <person name="Kazmierczak K.M."/>
            <person name="Andrzejewski T.M."/>
            <person name="Davidsen T.M."/>
            <person name="Wayne K.J."/>
            <person name="Tettelin H."/>
            <person name="Glass J.I."/>
            <person name="Rusch D."/>
            <person name="Podicherti R."/>
            <person name="Tsui H.-C.T."/>
            <person name="Winkler M.E."/>
        </authorList>
    </citation>
    <scope>NUCLEOTIDE SEQUENCE</scope>
</reference>
<accession>A0A382TN56</accession>
<feature type="non-terminal residue" evidence="1">
    <location>
        <position position="1"/>
    </location>
</feature>